<dbReference type="EnsemblMetazoa" id="GPPI035171-RA">
    <property type="protein sequence ID" value="GPPI035171-PA"/>
    <property type="gene ID" value="GPPI035171"/>
</dbReference>
<sequence>MYGYEKQHVTKRNEMLISPIKKSIADGAFIIRVAGVVAATTYPSLSASKASTLCRSGIEAVITTASAFLLPSSPIATFATNKEGKRPQHHHHHQRKQQQQRRNFARTSDYTEAEQQNGTGILFHLNNTSEIIQLAATIGGAPLVFGGDVTRPSLSEVLQQQPTLDGLGEVQGRFSEVLLPIATPYPTRR</sequence>
<feature type="region of interest" description="Disordered" evidence="1">
    <location>
        <begin position="82"/>
        <end position="111"/>
    </location>
</feature>
<dbReference type="EMBL" id="JXJN01017109">
    <property type="status" value="NOT_ANNOTATED_CDS"/>
    <property type="molecule type" value="Genomic_DNA"/>
</dbReference>
<dbReference type="Proteomes" id="UP000092460">
    <property type="component" value="Unassembled WGS sequence"/>
</dbReference>
<evidence type="ECO:0000313" key="3">
    <source>
        <dbReference type="Proteomes" id="UP000092460"/>
    </source>
</evidence>
<keyword evidence="3" id="KW-1185">Reference proteome</keyword>
<protein>
    <submittedName>
        <fullName evidence="2">Uncharacterized protein</fullName>
    </submittedName>
</protein>
<proteinExistence type="predicted"/>
<dbReference type="AlphaFoldDB" id="A0A1B0BMY7"/>
<reference evidence="2" key="2">
    <citation type="submission" date="2020-05" db="UniProtKB">
        <authorList>
            <consortium name="EnsemblMetazoa"/>
        </authorList>
    </citation>
    <scope>IDENTIFICATION</scope>
    <source>
        <strain evidence="2">IAEA</strain>
    </source>
</reference>
<reference evidence="3" key="1">
    <citation type="submission" date="2015-01" db="EMBL/GenBank/DDBJ databases">
        <authorList>
            <person name="Aksoy S."/>
            <person name="Warren W."/>
            <person name="Wilson R.K."/>
        </authorList>
    </citation>
    <scope>NUCLEOTIDE SEQUENCE [LARGE SCALE GENOMIC DNA]</scope>
    <source>
        <strain evidence="3">IAEA</strain>
    </source>
</reference>
<evidence type="ECO:0000313" key="2">
    <source>
        <dbReference type="EnsemblMetazoa" id="GPPI035171-PA"/>
    </source>
</evidence>
<accession>A0A1B0BMY7</accession>
<dbReference type="EMBL" id="JXJN01017108">
    <property type="status" value="NOT_ANNOTATED_CDS"/>
    <property type="molecule type" value="Genomic_DNA"/>
</dbReference>
<feature type="compositionally biased region" description="Basic residues" evidence="1">
    <location>
        <begin position="87"/>
        <end position="99"/>
    </location>
</feature>
<name>A0A1B0BMY7_9MUSC</name>
<organism evidence="2 3">
    <name type="scientific">Glossina palpalis gambiensis</name>
    <dbReference type="NCBI Taxonomy" id="67801"/>
    <lineage>
        <taxon>Eukaryota</taxon>
        <taxon>Metazoa</taxon>
        <taxon>Ecdysozoa</taxon>
        <taxon>Arthropoda</taxon>
        <taxon>Hexapoda</taxon>
        <taxon>Insecta</taxon>
        <taxon>Pterygota</taxon>
        <taxon>Neoptera</taxon>
        <taxon>Endopterygota</taxon>
        <taxon>Diptera</taxon>
        <taxon>Brachycera</taxon>
        <taxon>Muscomorpha</taxon>
        <taxon>Hippoboscoidea</taxon>
        <taxon>Glossinidae</taxon>
        <taxon>Glossina</taxon>
    </lineage>
</organism>
<dbReference type="VEuPathDB" id="VectorBase:GPPI035171"/>
<evidence type="ECO:0000256" key="1">
    <source>
        <dbReference type="SAM" id="MobiDB-lite"/>
    </source>
</evidence>